<accession>A0AAX2F2M0</accession>
<evidence type="ECO:0008006" key="4">
    <source>
        <dbReference type="Google" id="ProtNLM"/>
    </source>
</evidence>
<feature type="signal peptide" evidence="1">
    <location>
        <begin position="1"/>
        <end position="28"/>
    </location>
</feature>
<organism evidence="2 3">
    <name type="scientific">Prevotella scopos JCM 17725</name>
    <dbReference type="NCBI Taxonomy" id="1236518"/>
    <lineage>
        <taxon>Bacteria</taxon>
        <taxon>Pseudomonadati</taxon>
        <taxon>Bacteroidota</taxon>
        <taxon>Bacteroidia</taxon>
        <taxon>Bacteroidales</taxon>
        <taxon>Prevotellaceae</taxon>
        <taxon>Prevotella</taxon>
    </lineage>
</organism>
<comment type="caution">
    <text evidence="2">The sequence shown here is derived from an EMBL/GenBank/DDBJ whole genome shotgun (WGS) entry which is preliminary data.</text>
</comment>
<evidence type="ECO:0000313" key="2">
    <source>
        <dbReference type="EMBL" id="SHF69046.1"/>
    </source>
</evidence>
<dbReference type="RefSeq" id="WP_234967187.1">
    <property type="nucleotide sequence ID" value="NZ_BAKP01000003.1"/>
</dbReference>
<evidence type="ECO:0000256" key="1">
    <source>
        <dbReference type="SAM" id="SignalP"/>
    </source>
</evidence>
<proteinExistence type="predicted"/>
<sequence>MKTLFCESKIKVILFALLLLCFSLHGKAQTAPKKLIAPSPERFQAINDSILAEGMLLYTFEKLAWQATDSLMKYNVNRAEINSATAIEDGNLTWRYIFANLDKEQTVFELTFHLSNDTSFYVSSATPRKLKPNEIELLKAKRLAPRKVIKEKGDSILLANTSGLNWDLIPLEKGGYRLYLLHGTTKHGVIPIGDDYSFDLDKEMNVLSWRRYHRSFLEQPITMNGEEIKEVMHSHTPMTPYFTTTDIANYMLYGHDLYRIKRFSVLSTAFADTSYLTTFDVEKMKLTSTVCPIEKH</sequence>
<keyword evidence="1" id="KW-0732">Signal</keyword>
<dbReference type="EMBL" id="FQWA01000005">
    <property type="protein sequence ID" value="SHF69046.1"/>
    <property type="molecule type" value="Genomic_DNA"/>
</dbReference>
<feature type="chain" id="PRO_5043757626" description="DUF4138 domain-containing protein" evidence="1">
    <location>
        <begin position="29"/>
        <end position="296"/>
    </location>
</feature>
<dbReference type="AlphaFoldDB" id="A0AAX2F2M0"/>
<reference evidence="2 3" key="1">
    <citation type="submission" date="2016-11" db="EMBL/GenBank/DDBJ databases">
        <authorList>
            <person name="Varghese N."/>
            <person name="Submissions S."/>
        </authorList>
    </citation>
    <scope>NUCLEOTIDE SEQUENCE [LARGE SCALE GENOMIC DNA]</scope>
    <source>
        <strain evidence="2 3">DSM 22613</strain>
    </source>
</reference>
<evidence type="ECO:0000313" key="3">
    <source>
        <dbReference type="Proteomes" id="UP000184105"/>
    </source>
</evidence>
<protein>
    <recommendedName>
        <fullName evidence="4">DUF4138 domain-containing protein</fullName>
    </recommendedName>
</protein>
<name>A0AAX2F2M0_9BACT</name>
<dbReference type="Proteomes" id="UP000184105">
    <property type="component" value="Unassembled WGS sequence"/>
</dbReference>
<gene>
    <name evidence="2" type="ORF">SAMN05444364_10592</name>
</gene>
<keyword evidence="3" id="KW-1185">Reference proteome</keyword>